<reference evidence="4 5" key="1">
    <citation type="submission" date="2018-07" db="EMBL/GenBank/DDBJ databases">
        <title>Genome sequencing of oomycete isolates from Chile give support for New Zealand origin for Phytophthora kernoviae and make available the first Nothophytophthora sp. genome.</title>
        <authorList>
            <person name="Studholme D.J."/>
            <person name="Sanfuentes E."/>
            <person name="Panda P."/>
            <person name="Hill R."/>
            <person name="Sambles C."/>
            <person name="Grant M."/>
            <person name="Williams N.M."/>
            <person name="Mcdougal R.L."/>
        </authorList>
    </citation>
    <scope>NUCLEOTIDE SEQUENCE [LARGE SCALE GENOMIC DNA]</scope>
    <source>
        <strain evidence="3">Chile6</strain>
        <strain evidence="2">Chile7</strain>
    </source>
</reference>
<organism evidence="3 4">
    <name type="scientific">Phytophthora kernoviae</name>
    <dbReference type="NCBI Taxonomy" id="325452"/>
    <lineage>
        <taxon>Eukaryota</taxon>
        <taxon>Sar</taxon>
        <taxon>Stramenopiles</taxon>
        <taxon>Oomycota</taxon>
        <taxon>Peronosporomycetes</taxon>
        <taxon>Peronosporales</taxon>
        <taxon>Peronosporaceae</taxon>
        <taxon>Phytophthora</taxon>
    </lineage>
</organism>
<sequence>MKKRRLSNGESNDAANSEEAKRLRYGLLRSAFGAEDRVDESNWLTGTLIDLMLWKFAELYPECGRGQSEEEINDQIDQQAITSFRKQLQLQLQARASDDKEGGQEFSDDEREV</sequence>
<evidence type="ECO:0000256" key="1">
    <source>
        <dbReference type="SAM" id="MobiDB-lite"/>
    </source>
</evidence>
<gene>
    <name evidence="2" type="ORF">BBJ29_009585</name>
    <name evidence="3" type="ORF">BBP00_00003078</name>
</gene>
<protein>
    <submittedName>
        <fullName evidence="3">Uncharacterized protein</fullName>
    </submittedName>
</protein>
<evidence type="ECO:0000313" key="2">
    <source>
        <dbReference type="EMBL" id="RLN51067.1"/>
    </source>
</evidence>
<evidence type="ECO:0000313" key="3">
    <source>
        <dbReference type="EMBL" id="RLN65056.1"/>
    </source>
</evidence>
<dbReference type="EMBL" id="MBDO02000060">
    <property type="protein sequence ID" value="RLN65056.1"/>
    <property type="molecule type" value="Genomic_DNA"/>
</dbReference>
<name>A0A3F2RX05_9STRA</name>
<evidence type="ECO:0000313" key="5">
    <source>
        <dbReference type="Proteomes" id="UP000284657"/>
    </source>
</evidence>
<feature type="region of interest" description="Disordered" evidence="1">
    <location>
        <begin position="92"/>
        <end position="113"/>
    </location>
</feature>
<dbReference type="Proteomes" id="UP000284657">
    <property type="component" value="Unassembled WGS sequence"/>
</dbReference>
<evidence type="ECO:0000313" key="4">
    <source>
        <dbReference type="Proteomes" id="UP000277300"/>
    </source>
</evidence>
<dbReference type="OrthoDB" id="91348at2759"/>
<dbReference type="AlphaFoldDB" id="A0A3F2RX05"/>
<comment type="caution">
    <text evidence="3">The sequence shown here is derived from an EMBL/GenBank/DDBJ whole genome shotgun (WGS) entry which is preliminary data.</text>
</comment>
<dbReference type="EMBL" id="MBAD02001915">
    <property type="protein sequence ID" value="RLN51067.1"/>
    <property type="molecule type" value="Genomic_DNA"/>
</dbReference>
<accession>A0A3F2RX05</accession>
<proteinExistence type="predicted"/>
<dbReference type="Proteomes" id="UP000277300">
    <property type="component" value="Unassembled WGS sequence"/>
</dbReference>